<feature type="region of interest" description="Disordered" evidence="1">
    <location>
        <begin position="1"/>
        <end position="20"/>
    </location>
</feature>
<proteinExistence type="predicted"/>
<gene>
    <name evidence="2" type="ORF">SAMN06265380_11288</name>
</gene>
<evidence type="ECO:0000313" key="2">
    <source>
        <dbReference type="EMBL" id="SMO85397.1"/>
    </source>
</evidence>
<evidence type="ECO:0000256" key="1">
    <source>
        <dbReference type="SAM" id="MobiDB-lite"/>
    </source>
</evidence>
<keyword evidence="3" id="KW-1185">Reference proteome</keyword>
<accession>A0A521EN84</accession>
<organism evidence="2 3">
    <name type="scientific">Ruegeria faecimaris</name>
    <dbReference type="NCBI Taxonomy" id="686389"/>
    <lineage>
        <taxon>Bacteria</taxon>
        <taxon>Pseudomonadati</taxon>
        <taxon>Pseudomonadota</taxon>
        <taxon>Alphaproteobacteria</taxon>
        <taxon>Rhodobacterales</taxon>
        <taxon>Roseobacteraceae</taxon>
        <taxon>Ruegeria</taxon>
    </lineage>
</organism>
<dbReference type="Proteomes" id="UP000319555">
    <property type="component" value="Unassembled WGS sequence"/>
</dbReference>
<name>A0A521EN84_9RHOB</name>
<dbReference type="EMBL" id="FXTE01000012">
    <property type="protein sequence ID" value="SMO85397.1"/>
    <property type="molecule type" value="Genomic_DNA"/>
</dbReference>
<reference evidence="2 3" key="1">
    <citation type="submission" date="2017-05" db="EMBL/GenBank/DDBJ databases">
        <authorList>
            <person name="Varghese N."/>
            <person name="Submissions S."/>
        </authorList>
    </citation>
    <scope>NUCLEOTIDE SEQUENCE [LARGE SCALE GENOMIC DNA]</scope>
    <source>
        <strain evidence="2 3">DSM 28009</strain>
    </source>
</reference>
<evidence type="ECO:0000313" key="3">
    <source>
        <dbReference type="Proteomes" id="UP000319555"/>
    </source>
</evidence>
<protein>
    <submittedName>
        <fullName evidence="2">Uncharacterized protein</fullName>
    </submittedName>
</protein>
<sequence>MRNALNLGRQTLVADSPPEPRVSSFGVEPSKVIADLVLVGWIESANGKVLMMSEMDHRLVAPIADVGWASTFGRR</sequence>
<dbReference type="AlphaFoldDB" id="A0A521EN84"/>